<evidence type="ECO:0000256" key="4">
    <source>
        <dbReference type="ARBA" id="ARBA00022691"/>
    </source>
</evidence>
<dbReference type="InterPro" id="IPR001525">
    <property type="entry name" value="C5_MeTfrase"/>
</dbReference>
<dbReference type="EMBL" id="FZNR01000003">
    <property type="protein sequence ID" value="SNR58778.1"/>
    <property type="molecule type" value="Genomic_DNA"/>
</dbReference>
<protein>
    <recommendedName>
        <fullName evidence="1">DNA (cytosine-5-)-methyltransferase</fullName>
        <ecNumber evidence="1">2.1.1.37</ecNumber>
    </recommendedName>
</protein>
<dbReference type="GO" id="GO:0009307">
    <property type="term" value="P:DNA restriction-modification system"/>
    <property type="evidence" value="ECO:0007669"/>
    <property type="project" value="UniProtKB-KW"/>
</dbReference>
<name>A0A238XJL0_9ACTN</name>
<keyword evidence="3 6" id="KW-0808">Transferase</keyword>
<dbReference type="Pfam" id="PF00145">
    <property type="entry name" value="DNA_methylase"/>
    <property type="match status" value="1"/>
</dbReference>
<dbReference type="AlphaFoldDB" id="A0A238XJL0"/>
<evidence type="ECO:0000256" key="3">
    <source>
        <dbReference type="ARBA" id="ARBA00022679"/>
    </source>
</evidence>
<dbReference type="GO" id="GO:0032259">
    <property type="term" value="P:methylation"/>
    <property type="evidence" value="ECO:0007669"/>
    <property type="project" value="UniProtKB-KW"/>
</dbReference>
<keyword evidence="2 6" id="KW-0489">Methyltransferase</keyword>
<dbReference type="Proteomes" id="UP000198415">
    <property type="component" value="Unassembled WGS sequence"/>
</dbReference>
<evidence type="ECO:0000256" key="5">
    <source>
        <dbReference type="ARBA" id="ARBA00022747"/>
    </source>
</evidence>
<keyword evidence="4" id="KW-0949">S-adenosyl-L-methionine</keyword>
<keyword evidence="7" id="KW-1185">Reference proteome</keyword>
<dbReference type="InterPro" id="IPR050750">
    <property type="entry name" value="C5-MTase"/>
</dbReference>
<dbReference type="Gene3D" id="3.40.50.150">
    <property type="entry name" value="Vaccinia Virus protein VP39"/>
    <property type="match status" value="1"/>
</dbReference>
<evidence type="ECO:0000256" key="1">
    <source>
        <dbReference type="ARBA" id="ARBA00011975"/>
    </source>
</evidence>
<dbReference type="RefSeq" id="WP_089293090.1">
    <property type="nucleotide sequence ID" value="NZ_BOMU01000093.1"/>
</dbReference>
<organism evidence="6 7">
    <name type="scientific">Actinoplanes regularis</name>
    <dbReference type="NCBI Taxonomy" id="52697"/>
    <lineage>
        <taxon>Bacteria</taxon>
        <taxon>Bacillati</taxon>
        <taxon>Actinomycetota</taxon>
        <taxon>Actinomycetes</taxon>
        <taxon>Micromonosporales</taxon>
        <taxon>Micromonosporaceae</taxon>
        <taxon>Actinoplanes</taxon>
    </lineage>
</organism>
<dbReference type="SUPFAM" id="SSF53335">
    <property type="entry name" value="S-adenosyl-L-methionine-dependent methyltransferases"/>
    <property type="match status" value="1"/>
</dbReference>
<dbReference type="PANTHER" id="PTHR46098:SF1">
    <property type="entry name" value="TRNA (CYTOSINE(38)-C(5))-METHYLTRANSFERASE"/>
    <property type="match status" value="1"/>
</dbReference>
<proteinExistence type="predicted"/>
<keyword evidence="5" id="KW-0680">Restriction system</keyword>
<dbReference type="PRINTS" id="PR00105">
    <property type="entry name" value="C5METTRFRASE"/>
</dbReference>
<sequence>MTLTLTDLFCGAGGSASGAELVDGVRTVIAANHWDKAIATHEHNLPHAAHDCADISQIDPRRYPATDLLWASPECTNHSQAKGVRAADQVPDLFGEILPDDAAERSRATMWDVVRFIEAKWLAGRPYKGFIVENVVEVTRWIPYAAWRSALEGYRYCLHTVYLNSMFAQAGGDGACQSRDRWYTIGHLKSIGRCPDLRRWTRPQATCDRCGRTQTPIQAWKNPNVAWGRYGAQYVWRCPTTACRGNRVYPRVLPAAAAIDWNLAGTRIGDRAKPLAVKTMDRIEQGLARYARPMMVPAGGTWRTSAVPVDAPMPARTTRETDALAVPALGDVLTPLVVALEGRATVSHIRPVDRPLRAQTGRAQDALVVPMRNHGVARPAGTHPLPTVTAAGNHHALLSWPELLVPYYGTGRARPTDQPMGALSTVDRFGLLDTAPATALDVMDCLFRMLEPHEIQAGMAFDPAYEILGTRRERVRQAGNAVTPCAARDLIAALVETITGQAPTFVRGDYALAGAAA</sequence>
<evidence type="ECO:0000256" key="2">
    <source>
        <dbReference type="ARBA" id="ARBA00022603"/>
    </source>
</evidence>
<dbReference type="InterPro" id="IPR029063">
    <property type="entry name" value="SAM-dependent_MTases_sf"/>
</dbReference>
<dbReference type="EC" id="2.1.1.37" evidence="1"/>
<dbReference type="OrthoDB" id="9813719at2"/>
<gene>
    <name evidence="6" type="ORF">SAMN06264365_103493</name>
</gene>
<evidence type="ECO:0000313" key="6">
    <source>
        <dbReference type="EMBL" id="SNR58778.1"/>
    </source>
</evidence>
<dbReference type="PANTHER" id="PTHR46098">
    <property type="entry name" value="TRNA (CYTOSINE(38)-C(5))-METHYLTRANSFERASE"/>
    <property type="match status" value="1"/>
</dbReference>
<accession>A0A238XJL0</accession>
<evidence type="ECO:0000313" key="7">
    <source>
        <dbReference type="Proteomes" id="UP000198415"/>
    </source>
</evidence>
<reference evidence="6 7" key="1">
    <citation type="submission" date="2017-06" db="EMBL/GenBank/DDBJ databases">
        <authorList>
            <person name="Kim H.J."/>
            <person name="Triplett B.A."/>
        </authorList>
    </citation>
    <scope>NUCLEOTIDE SEQUENCE [LARGE SCALE GENOMIC DNA]</scope>
    <source>
        <strain evidence="6 7">DSM 43151</strain>
    </source>
</reference>
<dbReference type="GO" id="GO:0003886">
    <property type="term" value="F:DNA (cytosine-5-)-methyltransferase activity"/>
    <property type="evidence" value="ECO:0007669"/>
    <property type="project" value="UniProtKB-EC"/>
</dbReference>